<feature type="domain" description="N-acetyltransferase" evidence="2">
    <location>
        <begin position="504"/>
        <end position="678"/>
    </location>
</feature>
<dbReference type="InterPro" id="IPR029675">
    <property type="entry name" value="PGAP4"/>
</dbReference>
<proteinExistence type="predicted"/>
<evidence type="ECO:0000313" key="4">
    <source>
        <dbReference type="Proteomes" id="UP000241769"/>
    </source>
</evidence>
<dbReference type="CDD" id="cd04301">
    <property type="entry name" value="NAT_SF"/>
    <property type="match status" value="1"/>
</dbReference>
<dbReference type="GO" id="GO:0000139">
    <property type="term" value="C:Golgi membrane"/>
    <property type="evidence" value="ECO:0007669"/>
    <property type="project" value="InterPro"/>
</dbReference>
<comment type="caution">
    <text evidence="3">The sequence shown here is derived from an EMBL/GenBank/DDBJ whole genome shotgun (WGS) entry which is preliminary data.</text>
</comment>
<dbReference type="InterPro" id="IPR016181">
    <property type="entry name" value="Acyl_CoA_acyltransferase"/>
</dbReference>
<dbReference type="GO" id="GO:0006506">
    <property type="term" value="P:GPI anchor biosynthetic process"/>
    <property type="evidence" value="ECO:0007669"/>
    <property type="project" value="InterPro"/>
</dbReference>
<evidence type="ECO:0000259" key="2">
    <source>
        <dbReference type="PROSITE" id="PS51186"/>
    </source>
</evidence>
<keyword evidence="1" id="KW-0472">Membrane</keyword>
<dbReference type="PANTHER" id="PTHR31410:SF1">
    <property type="entry name" value="POST-GPI ATTACHMENT TO PROTEINS FACTOR 4"/>
    <property type="match status" value="1"/>
</dbReference>
<dbReference type="Pfam" id="PF00583">
    <property type="entry name" value="Acetyltransf_1"/>
    <property type="match status" value="1"/>
</dbReference>
<dbReference type="InterPro" id="IPR000182">
    <property type="entry name" value="GNAT_dom"/>
</dbReference>
<name>A0A2P6NHT1_9EUKA</name>
<dbReference type="Gene3D" id="3.40.630.30">
    <property type="match status" value="1"/>
</dbReference>
<protein>
    <recommendedName>
        <fullName evidence="2">N-acetyltransferase domain-containing protein</fullName>
    </recommendedName>
</protein>
<dbReference type="AlphaFoldDB" id="A0A2P6NHT1"/>
<keyword evidence="1" id="KW-1133">Transmembrane helix</keyword>
<dbReference type="SUPFAM" id="SSF55729">
    <property type="entry name" value="Acyl-CoA N-acyltransferases (Nat)"/>
    <property type="match status" value="1"/>
</dbReference>
<feature type="transmembrane region" description="Helical" evidence="1">
    <location>
        <begin position="6"/>
        <end position="25"/>
    </location>
</feature>
<dbReference type="GO" id="GO:0016747">
    <property type="term" value="F:acyltransferase activity, transferring groups other than amino-acyl groups"/>
    <property type="evidence" value="ECO:0007669"/>
    <property type="project" value="InterPro"/>
</dbReference>
<dbReference type="CDD" id="cd21105">
    <property type="entry name" value="PGAP4-like"/>
    <property type="match status" value="1"/>
</dbReference>
<reference evidence="3 4" key="1">
    <citation type="journal article" date="2018" name="Genome Biol. Evol.">
        <title>Multiple Roots of Fruiting Body Formation in Amoebozoa.</title>
        <authorList>
            <person name="Hillmann F."/>
            <person name="Forbes G."/>
            <person name="Novohradska S."/>
            <person name="Ferling I."/>
            <person name="Riege K."/>
            <person name="Groth M."/>
            <person name="Westermann M."/>
            <person name="Marz M."/>
            <person name="Spaller T."/>
            <person name="Winckler T."/>
            <person name="Schaap P."/>
            <person name="Glockner G."/>
        </authorList>
    </citation>
    <scope>NUCLEOTIDE SEQUENCE [LARGE SCALE GENOMIC DNA]</scope>
    <source>
        <strain evidence="3 4">Jena</strain>
    </source>
</reference>
<keyword evidence="4" id="KW-1185">Reference proteome</keyword>
<accession>A0A2P6NHT1</accession>
<organism evidence="3 4">
    <name type="scientific">Planoprotostelium fungivorum</name>
    <dbReference type="NCBI Taxonomy" id="1890364"/>
    <lineage>
        <taxon>Eukaryota</taxon>
        <taxon>Amoebozoa</taxon>
        <taxon>Evosea</taxon>
        <taxon>Variosea</taxon>
        <taxon>Cavosteliida</taxon>
        <taxon>Cavosteliaceae</taxon>
        <taxon>Planoprotostelium</taxon>
    </lineage>
</organism>
<dbReference type="OrthoDB" id="2016523at2759"/>
<feature type="transmembrane region" description="Helical" evidence="1">
    <location>
        <begin position="311"/>
        <end position="329"/>
    </location>
</feature>
<evidence type="ECO:0000313" key="3">
    <source>
        <dbReference type="EMBL" id="PRP83492.1"/>
    </source>
</evidence>
<gene>
    <name evidence="3" type="ORF">PROFUN_04366</name>
</gene>
<sequence>MNRQLVRGLILLAVLCQCLLFYSYVANRYQHIRYSIFWHDEDVEEQKAKQREGNLIEYLILLGDKTQKTEALTAKRQQLQKGKEEFWKIFNSAYVNGTHQQVKKKDLCIGIVTVDRRPQRYLLETAASVIRGLDPEIADSVTLFVLNAMTDPDGHPDASSLRELVPVIHRSAAPQVYPEGFENESKWEHKETIDYVFGLRICEKLAKYTLILEDDLIITSHFVQKLFKRALVPLERGAETKRSGVWGKPWLLVRLFYTEFYSGWASEDSLLLPFLSIVPGSLLTLLTLFLLSSFESRSLRWYVKTQKNLVFILWVSFVLSSGFCLYAVGKQNIITPFSPGLFQFEPHAFTVGVVFSNSRTRALSQHLLDNYQREPVDILIGEYAKRENLQRLLLVPNLVQHIGVFSSNPLKPQGFTIHKDIVVIHPDTLAELVMAAKNGKKYIIRRPDRSSKRDKDICVEGAQLAMGRWMMSLGGFDPKSKEITNTFLMRYFDWSPKEGRHITASLDSLPRSDNDSLQHFWMMEDQADGQTVGIAHIFPGMIYTNPPRYSELKFVLRLLWTLFLMAFQHPLWVLLFIYRVVLNEILMPSDYPTVINKNEMFINYLCVFPKYQRQGLSAELLKWSEEKAKEEGLDSIRLDCGEYNEAGHHTYKKYGMVVEKIGKKRRHPETVLHSYGVEAKFRQQAKLRREIQLLMRSEIANSQCDL</sequence>
<feature type="transmembrane region" description="Helical" evidence="1">
    <location>
        <begin position="270"/>
        <end position="291"/>
    </location>
</feature>
<dbReference type="PANTHER" id="PTHR31410">
    <property type="entry name" value="TRANSMEMBRANE PROTEIN 246"/>
    <property type="match status" value="1"/>
</dbReference>
<keyword evidence="1" id="KW-0812">Transmembrane</keyword>
<dbReference type="EMBL" id="MDYQ01000081">
    <property type="protein sequence ID" value="PRP83492.1"/>
    <property type="molecule type" value="Genomic_DNA"/>
</dbReference>
<evidence type="ECO:0000256" key="1">
    <source>
        <dbReference type="SAM" id="Phobius"/>
    </source>
</evidence>
<dbReference type="InParanoid" id="A0A2P6NHT1"/>
<dbReference type="GO" id="GO:0016757">
    <property type="term" value="F:glycosyltransferase activity"/>
    <property type="evidence" value="ECO:0007669"/>
    <property type="project" value="InterPro"/>
</dbReference>
<dbReference type="PROSITE" id="PS51186">
    <property type="entry name" value="GNAT"/>
    <property type="match status" value="1"/>
</dbReference>
<dbReference type="Proteomes" id="UP000241769">
    <property type="component" value="Unassembled WGS sequence"/>
</dbReference>